<feature type="non-terminal residue" evidence="1">
    <location>
        <position position="1"/>
    </location>
</feature>
<gene>
    <name evidence="1" type="ORF">SPELUC_LOCUS13633</name>
</gene>
<dbReference type="Proteomes" id="UP000789366">
    <property type="component" value="Unassembled WGS sequence"/>
</dbReference>
<name>A0ACA9Q8V4_9GLOM</name>
<evidence type="ECO:0000313" key="2">
    <source>
        <dbReference type="Proteomes" id="UP000789366"/>
    </source>
</evidence>
<protein>
    <submittedName>
        <fullName evidence="1">5372_t:CDS:1</fullName>
    </submittedName>
</protein>
<proteinExistence type="predicted"/>
<keyword evidence="2" id="KW-1185">Reference proteome</keyword>
<feature type="non-terminal residue" evidence="1">
    <location>
        <position position="43"/>
    </location>
</feature>
<evidence type="ECO:0000313" key="1">
    <source>
        <dbReference type="EMBL" id="CAG8738800.1"/>
    </source>
</evidence>
<organism evidence="1 2">
    <name type="scientific">Cetraspora pellucida</name>
    <dbReference type="NCBI Taxonomy" id="1433469"/>
    <lineage>
        <taxon>Eukaryota</taxon>
        <taxon>Fungi</taxon>
        <taxon>Fungi incertae sedis</taxon>
        <taxon>Mucoromycota</taxon>
        <taxon>Glomeromycotina</taxon>
        <taxon>Glomeromycetes</taxon>
        <taxon>Diversisporales</taxon>
        <taxon>Gigasporaceae</taxon>
        <taxon>Cetraspora</taxon>
    </lineage>
</organism>
<accession>A0ACA9Q8V4</accession>
<comment type="caution">
    <text evidence="1">The sequence shown here is derived from an EMBL/GenBank/DDBJ whole genome shotgun (WGS) entry which is preliminary data.</text>
</comment>
<dbReference type="EMBL" id="CAJVPW010036957">
    <property type="protein sequence ID" value="CAG8738800.1"/>
    <property type="molecule type" value="Genomic_DNA"/>
</dbReference>
<sequence length="43" mass="4834">IEESTMENLYSDEFDSLSDNNNEERNSSDNEELASTSTSTSKL</sequence>
<reference evidence="1" key="1">
    <citation type="submission" date="2021-06" db="EMBL/GenBank/DDBJ databases">
        <authorList>
            <person name="Kallberg Y."/>
            <person name="Tangrot J."/>
            <person name="Rosling A."/>
        </authorList>
    </citation>
    <scope>NUCLEOTIDE SEQUENCE</scope>
    <source>
        <strain evidence="1">28 12/20/2015</strain>
    </source>
</reference>